<dbReference type="EMBL" id="LEKV01005308">
    <property type="protein sequence ID" value="KVH89149.1"/>
    <property type="molecule type" value="Genomic_DNA"/>
</dbReference>
<sequence length="87" mass="9979">MVGVGLMQFPTCPQEAILLQQVITYHSADKPSELKAEEGYLEMSESCEFLKKQWPLMSGWKIQSCTLTTIINQIERRLRFITSARKA</sequence>
<dbReference type="STRING" id="59895.A0A103XEA7"/>
<comment type="caution">
    <text evidence="1">The sequence shown here is derived from an EMBL/GenBank/DDBJ whole genome shotgun (WGS) entry which is preliminary data.</text>
</comment>
<accession>A0A103XEA7</accession>
<dbReference type="Proteomes" id="UP000243975">
    <property type="component" value="Unassembled WGS sequence"/>
</dbReference>
<keyword evidence="2" id="KW-1185">Reference proteome</keyword>
<reference evidence="1 2" key="1">
    <citation type="journal article" date="2016" name="Sci. Rep.">
        <title>The genome sequence of the outbreeding globe artichoke constructed de novo incorporating a phase-aware low-pass sequencing strategy of F1 progeny.</title>
        <authorList>
            <person name="Scaglione D."/>
            <person name="Reyes-Chin-Wo S."/>
            <person name="Acquadro A."/>
            <person name="Froenicke L."/>
            <person name="Portis E."/>
            <person name="Beitel C."/>
            <person name="Tirone M."/>
            <person name="Mauro R."/>
            <person name="Lo Monaco A."/>
            <person name="Mauromicale G."/>
            <person name="Faccioli P."/>
            <person name="Cattivelli L."/>
            <person name="Rieseberg L."/>
            <person name="Michelmore R."/>
            <person name="Lanteri S."/>
        </authorList>
    </citation>
    <scope>NUCLEOTIDE SEQUENCE [LARGE SCALE GENOMIC DNA]</scope>
    <source>
        <strain evidence="1">2C</strain>
    </source>
</reference>
<name>A0A103XEA7_CYNCS</name>
<evidence type="ECO:0000313" key="1">
    <source>
        <dbReference type="EMBL" id="KVH89149.1"/>
    </source>
</evidence>
<evidence type="ECO:0000313" key="2">
    <source>
        <dbReference type="Proteomes" id="UP000243975"/>
    </source>
</evidence>
<gene>
    <name evidence="1" type="ORF">Ccrd_008867</name>
</gene>
<proteinExistence type="predicted"/>
<dbReference type="AlphaFoldDB" id="A0A103XEA7"/>
<protein>
    <submittedName>
        <fullName evidence="1">Uncharacterized protein</fullName>
    </submittedName>
</protein>
<organism evidence="1 2">
    <name type="scientific">Cynara cardunculus var. scolymus</name>
    <name type="common">Globe artichoke</name>
    <name type="synonym">Cynara scolymus</name>
    <dbReference type="NCBI Taxonomy" id="59895"/>
    <lineage>
        <taxon>Eukaryota</taxon>
        <taxon>Viridiplantae</taxon>
        <taxon>Streptophyta</taxon>
        <taxon>Embryophyta</taxon>
        <taxon>Tracheophyta</taxon>
        <taxon>Spermatophyta</taxon>
        <taxon>Magnoliopsida</taxon>
        <taxon>eudicotyledons</taxon>
        <taxon>Gunneridae</taxon>
        <taxon>Pentapetalae</taxon>
        <taxon>asterids</taxon>
        <taxon>campanulids</taxon>
        <taxon>Asterales</taxon>
        <taxon>Asteraceae</taxon>
        <taxon>Carduoideae</taxon>
        <taxon>Cardueae</taxon>
        <taxon>Carduinae</taxon>
        <taxon>Cynara</taxon>
    </lineage>
</organism>
<dbReference type="Gramene" id="KVH89149">
    <property type="protein sequence ID" value="KVH89149"/>
    <property type="gene ID" value="Ccrd_008867"/>
</dbReference>